<organism evidence="3 4">
    <name type="scientific">Acer saccharum</name>
    <name type="common">Sugar maple</name>
    <dbReference type="NCBI Taxonomy" id="4024"/>
    <lineage>
        <taxon>Eukaryota</taxon>
        <taxon>Viridiplantae</taxon>
        <taxon>Streptophyta</taxon>
        <taxon>Embryophyta</taxon>
        <taxon>Tracheophyta</taxon>
        <taxon>Spermatophyta</taxon>
        <taxon>Magnoliopsida</taxon>
        <taxon>eudicotyledons</taxon>
        <taxon>Gunneridae</taxon>
        <taxon>Pentapetalae</taxon>
        <taxon>rosids</taxon>
        <taxon>malvids</taxon>
        <taxon>Sapindales</taxon>
        <taxon>Sapindaceae</taxon>
        <taxon>Hippocastanoideae</taxon>
        <taxon>Acereae</taxon>
        <taxon>Acer</taxon>
    </lineage>
</organism>
<keyword evidence="1" id="KW-0472">Membrane</keyword>
<proteinExistence type="predicted"/>
<evidence type="ECO:0000256" key="1">
    <source>
        <dbReference type="SAM" id="Phobius"/>
    </source>
</evidence>
<keyword evidence="4" id="KW-1185">Reference proteome</keyword>
<dbReference type="InterPro" id="IPR025315">
    <property type="entry name" value="DUF4220"/>
</dbReference>
<evidence type="ECO:0000313" key="4">
    <source>
        <dbReference type="Proteomes" id="UP001168877"/>
    </source>
</evidence>
<feature type="transmembrane region" description="Helical" evidence="1">
    <location>
        <begin position="115"/>
        <end position="136"/>
    </location>
</feature>
<reference evidence="3" key="2">
    <citation type="submission" date="2023-06" db="EMBL/GenBank/DDBJ databases">
        <authorList>
            <person name="Swenson N.G."/>
            <person name="Wegrzyn J.L."/>
            <person name="Mcevoy S.L."/>
        </authorList>
    </citation>
    <scope>NUCLEOTIDE SEQUENCE</scope>
    <source>
        <strain evidence="3">NS2018</strain>
        <tissue evidence="3">Leaf</tissue>
    </source>
</reference>
<gene>
    <name evidence="3" type="ORF">LWI29_029563</name>
</gene>
<evidence type="ECO:0000313" key="3">
    <source>
        <dbReference type="EMBL" id="KAK0597891.1"/>
    </source>
</evidence>
<dbReference type="AlphaFoldDB" id="A0AA39SRP1"/>
<name>A0AA39SRP1_ACESA</name>
<protein>
    <recommendedName>
        <fullName evidence="2">DUF4220 domain-containing protein</fullName>
    </recommendedName>
</protein>
<accession>A0AA39SRP1</accession>
<reference evidence="3" key="1">
    <citation type="journal article" date="2022" name="Plant J.">
        <title>Strategies of tolerance reflected in two North American maple genomes.</title>
        <authorList>
            <person name="McEvoy S.L."/>
            <person name="Sezen U.U."/>
            <person name="Trouern-Trend A."/>
            <person name="McMahon S.M."/>
            <person name="Schaberg P.G."/>
            <person name="Yang J."/>
            <person name="Wegrzyn J.L."/>
            <person name="Swenson N.G."/>
        </authorList>
    </citation>
    <scope>NUCLEOTIDE SEQUENCE</scope>
    <source>
        <strain evidence="3">NS2018</strain>
    </source>
</reference>
<dbReference type="Proteomes" id="UP001168877">
    <property type="component" value="Unassembled WGS sequence"/>
</dbReference>
<sequence length="161" mass="18717">MMKLEYDIKSMEGYIVRIDKCPHDHDVPVSIDFSTFCNDSNISDEKRFLIVDEFLSITKHLFVDSAVSASYKDIVQTVFRNISLEDAFQIYEIQIGMIYNLYYTKAPVLHLRRGLCLRFITFFLTCCLLVFFSVFLDHKAKNYSKIDLSITFLLLAVAVLL</sequence>
<dbReference type="Pfam" id="PF13968">
    <property type="entry name" value="DUF4220"/>
    <property type="match status" value="1"/>
</dbReference>
<evidence type="ECO:0000259" key="2">
    <source>
        <dbReference type="Pfam" id="PF13968"/>
    </source>
</evidence>
<keyword evidence="1" id="KW-1133">Transmembrane helix</keyword>
<comment type="caution">
    <text evidence="3">The sequence shown here is derived from an EMBL/GenBank/DDBJ whole genome shotgun (WGS) entry which is preliminary data.</text>
</comment>
<dbReference type="EMBL" id="JAUESC010000004">
    <property type="protein sequence ID" value="KAK0597891.1"/>
    <property type="molecule type" value="Genomic_DNA"/>
</dbReference>
<feature type="domain" description="DUF4220" evidence="2">
    <location>
        <begin position="53"/>
        <end position="161"/>
    </location>
</feature>
<keyword evidence="1" id="KW-0812">Transmembrane</keyword>
<dbReference type="PANTHER" id="PTHR31325">
    <property type="entry name" value="OS01G0798800 PROTEIN-RELATED"/>
    <property type="match status" value="1"/>
</dbReference>